<reference evidence="6 7" key="1">
    <citation type="journal article" date="2011" name="Proc. Natl. Acad. Sci. U.S.A.">
        <title>Niche of harmful alga Aureococcus anophagefferens revealed through ecogenomics.</title>
        <authorList>
            <person name="Gobler C.J."/>
            <person name="Berry D.L."/>
            <person name="Dyhrman S.T."/>
            <person name="Wilhelm S.W."/>
            <person name="Salamov A."/>
            <person name="Lobanov A.V."/>
            <person name="Zhang Y."/>
            <person name="Collier J.L."/>
            <person name="Wurch L.L."/>
            <person name="Kustka A.B."/>
            <person name="Dill B.D."/>
            <person name="Shah M."/>
            <person name="VerBerkmoes N.C."/>
            <person name="Kuo A."/>
            <person name="Terry A."/>
            <person name="Pangilinan J."/>
            <person name="Lindquist E.A."/>
            <person name="Lucas S."/>
            <person name="Paulsen I.T."/>
            <person name="Hattenrath-Lehmann T.K."/>
            <person name="Talmage S.C."/>
            <person name="Walker E.A."/>
            <person name="Koch F."/>
            <person name="Burson A.M."/>
            <person name="Marcoval M.A."/>
            <person name="Tang Y.Z."/>
            <person name="Lecleir G.R."/>
            <person name="Coyne K.J."/>
            <person name="Berg G.M."/>
            <person name="Bertrand E.M."/>
            <person name="Saito M.A."/>
            <person name="Gladyshev V.N."/>
            <person name="Grigoriev I.V."/>
        </authorList>
    </citation>
    <scope>NUCLEOTIDE SEQUENCE [LARGE SCALE GENOMIC DNA]</scope>
    <source>
        <strain evidence="7">CCMP 1984</strain>
    </source>
</reference>
<dbReference type="KEGG" id="aaf:AURANDRAFT_67657"/>
<feature type="repeat" description="WD" evidence="3">
    <location>
        <begin position="515"/>
        <end position="548"/>
    </location>
</feature>
<dbReference type="InterPro" id="IPR015940">
    <property type="entry name" value="UBA"/>
</dbReference>
<dbReference type="GeneID" id="20226356"/>
<keyword evidence="1 3" id="KW-0853">WD repeat</keyword>
<dbReference type="InterPro" id="IPR018997">
    <property type="entry name" value="PUB_domain"/>
</dbReference>
<keyword evidence="2" id="KW-0677">Repeat</keyword>
<accession>F0YLY6</accession>
<feature type="domain" description="UBA" evidence="5">
    <location>
        <begin position="952"/>
        <end position="996"/>
    </location>
</feature>
<dbReference type="CDD" id="cd09212">
    <property type="entry name" value="PUB"/>
    <property type="match status" value="1"/>
</dbReference>
<dbReference type="Pfam" id="PF00400">
    <property type="entry name" value="WD40"/>
    <property type="match status" value="1"/>
</dbReference>
<dbReference type="InterPro" id="IPR036339">
    <property type="entry name" value="PUB-like_dom_sf"/>
</dbReference>
<dbReference type="SMART" id="SM00580">
    <property type="entry name" value="PUG"/>
    <property type="match status" value="1"/>
</dbReference>
<dbReference type="SUPFAM" id="SSF46934">
    <property type="entry name" value="UBA-like"/>
    <property type="match status" value="1"/>
</dbReference>
<organism evidence="7">
    <name type="scientific">Aureococcus anophagefferens</name>
    <name type="common">Harmful bloom alga</name>
    <dbReference type="NCBI Taxonomy" id="44056"/>
    <lineage>
        <taxon>Eukaryota</taxon>
        <taxon>Sar</taxon>
        <taxon>Stramenopiles</taxon>
        <taxon>Ochrophyta</taxon>
        <taxon>Pelagophyceae</taxon>
        <taxon>Pelagomonadales</taxon>
        <taxon>Pelagomonadaceae</taxon>
        <taxon>Aureococcus</taxon>
    </lineage>
</organism>
<dbReference type="EMBL" id="GL833159">
    <property type="protein sequence ID" value="EGB03884.1"/>
    <property type="molecule type" value="Genomic_DNA"/>
</dbReference>
<dbReference type="SUPFAM" id="SSF143503">
    <property type="entry name" value="PUG domain-like"/>
    <property type="match status" value="1"/>
</dbReference>
<dbReference type="Pfam" id="PF05686">
    <property type="entry name" value="Glyco_transf_90"/>
    <property type="match status" value="1"/>
</dbReference>
<protein>
    <recommendedName>
        <fullName evidence="5">UBA domain-containing protein</fullName>
    </recommendedName>
</protein>
<keyword evidence="4" id="KW-0732">Signal</keyword>
<dbReference type="InterPro" id="IPR015943">
    <property type="entry name" value="WD40/YVTN_repeat-like_dom_sf"/>
</dbReference>
<dbReference type="PANTHER" id="PTHR12203">
    <property type="entry name" value="KDEL LYS-ASP-GLU-LEU CONTAINING - RELATED"/>
    <property type="match status" value="1"/>
</dbReference>
<dbReference type="Gene3D" id="1.20.58.2190">
    <property type="match status" value="1"/>
</dbReference>
<evidence type="ECO:0000256" key="1">
    <source>
        <dbReference type="ARBA" id="ARBA00022574"/>
    </source>
</evidence>
<dbReference type="Pfam" id="PF09409">
    <property type="entry name" value="PUB"/>
    <property type="match status" value="1"/>
</dbReference>
<evidence type="ECO:0000256" key="2">
    <source>
        <dbReference type="ARBA" id="ARBA00022737"/>
    </source>
</evidence>
<evidence type="ECO:0000256" key="3">
    <source>
        <dbReference type="PROSITE-ProRule" id="PRU00221"/>
    </source>
</evidence>
<evidence type="ECO:0000259" key="5">
    <source>
        <dbReference type="PROSITE" id="PS50030"/>
    </source>
</evidence>
<dbReference type="PROSITE" id="PS50030">
    <property type="entry name" value="UBA"/>
    <property type="match status" value="1"/>
</dbReference>
<name>F0YLY6_AURAN</name>
<dbReference type="InterPro" id="IPR011047">
    <property type="entry name" value="Quinoprotein_ADH-like_sf"/>
</dbReference>
<evidence type="ECO:0000313" key="6">
    <source>
        <dbReference type="EMBL" id="EGB03884.1"/>
    </source>
</evidence>
<dbReference type="RefSeq" id="XP_009041436.1">
    <property type="nucleotide sequence ID" value="XM_009043188.1"/>
</dbReference>
<dbReference type="PROSITE" id="PS00678">
    <property type="entry name" value="WD_REPEATS_1"/>
    <property type="match status" value="2"/>
</dbReference>
<dbReference type="InterPro" id="IPR051091">
    <property type="entry name" value="O-Glucosyltr/Glycosyltrsf_90"/>
</dbReference>
<proteinExistence type="predicted"/>
<dbReference type="Gene3D" id="2.130.10.10">
    <property type="entry name" value="YVTN repeat-like/Quinoprotein amine dehydrogenase"/>
    <property type="match status" value="2"/>
</dbReference>
<dbReference type="SUPFAM" id="SSF50998">
    <property type="entry name" value="Quinoprotein alcohol dehydrogenase-like"/>
    <property type="match status" value="1"/>
</dbReference>
<dbReference type="SMART" id="SM00320">
    <property type="entry name" value="WD40"/>
    <property type="match status" value="5"/>
</dbReference>
<dbReference type="InterPro" id="IPR019775">
    <property type="entry name" value="WD40_repeat_CS"/>
</dbReference>
<dbReference type="PROSITE" id="PS50082">
    <property type="entry name" value="WD_REPEATS_2"/>
    <property type="match status" value="1"/>
</dbReference>
<sequence length="996" mass="102832">MIVSNPLMRAALLALAACACADDDVAAYFATLPRTIPHCASPARPARGALGVCVYVDPSGGLVHARDLGTVAGSGKQMLMDMLLRGTFADLAASGRLPRRWLSFCMVYTASGPSRRERFPTLGFGKREPATQPGLLVPNPFFVAPKWWAEYAAKAAKAAAARPFDGRDDRVLFRGACGPGAKARLELLSLRGLDGEIDAGFTAVDGYETLQKCVDDLAARHGVVPAAGASRRVAPLPMANYSTYKYLLHMPGAATGSYSRNLQYLFSHGAVVLVWRHAAIEWYYRHLVDGVHYVAVDAASLPATLAALRRDAAKRAALVAGARAFFDAHLAAPRLVDRWAATLGALGDRQEGGPPAFDAAAACTCEPRLAEAYARCAKCEITTKRGNTIAKFVGLVPKKRAAVKILGHVEAALKLLESNDAATAAGTRKLLIKALRNLEREPANDKFRSLRTTNKTIDAKVVKVRGGVPLLQCAGFRAEGEFLVAKGDAAAVGAAAKAVADALEAGDGSYKVRAVLAHGACVRGVALGADGVAATGALDNVVRLWDLRGNLTRELRGHEKPRMSDGGVLAVGLVDGGPALSGARDGALMAFCRDGSAANRYVGHGEPLANEPKLTNAQIISSVCYDRASGLVLTGGWDRTVISWDIVGDAPAKRFGPFGAAVNGIAVVPGAAGPTCCAAAGDGTLACFDPSKPPAAATLWVNATATKGTPLRGCCVAGGFVGTVSNDGLARLWDPEDGALVRGAKANADGYLFAVCGTADALFAGGDDGFVTKFAAPSLAVLLRVPQPAAVWSLAARGCDLLVGLDDHVGALLWTADPAEALDGHVAESILASCHAAATAVAGLGPSPALEGAAAKAASADAAQGGDVSMGGEAPPPPNPNFDFSFPVELAGRPGLQINWNRGDDADSVAIAFCDDNGIPRNQLGDVVVFVQNAMGSVEGGGAAAAPPPSQLSDAQKADMVNQVVNMGVDVEQAYAALEKTNYASVELALSTIFGS</sequence>
<dbReference type="Gene3D" id="3.10.20.870">
    <property type="entry name" value="PFU (PLAA family ubiquitin binding), C-terminal domain"/>
    <property type="match status" value="1"/>
</dbReference>
<dbReference type="InParanoid" id="F0YLY6"/>
<dbReference type="AlphaFoldDB" id="F0YLY6"/>
<gene>
    <name evidence="6" type="ORF">AURANDRAFT_67657</name>
</gene>
<feature type="signal peptide" evidence="4">
    <location>
        <begin position="1"/>
        <end position="21"/>
    </location>
</feature>
<dbReference type="InterPro" id="IPR006598">
    <property type="entry name" value="CAP10"/>
</dbReference>
<evidence type="ECO:0000313" key="7">
    <source>
        <dbReference type="Proteomes" id="UP000002729"/>
    </source>
</evidence>
<dbReference type="InterPro" id="IPR009060">
    <property type="entry name" value="UBA-like_sf"/>
</dbReference>
<dbReference type="Proteomes" id="UP000002729">
    <property type="component" value="Unassembled WGS sequence"/>
</dbReference>
<dbReference type="InterPro" id="IPR038122">
    <property type="entry name" value="PFU_sf"/>
</dbReference>
<dbReference type="OrthoDB" id="202415at2759"/>
<feature type="chain" id="PRO_5003261159" description="UBA domain-containing protein" evidence="4">
    <location>
        <begin position="22"/>
        <end position="996"/>
    </location>
</feature>
<keyword evidence="7" id="KW-1185">Reference proteome</keyword>
<dbReference type="InterPro" id="IPR001680">
    <property type="entry name" value="WD40_rpt"/>
</dbReference>
<evidence type="ECO:0000256" key="4">
    <source>
        <dbReference type="SAM" id="SignalP"/>
    </source>
</evidence>